<dbReference type="InterPro" id="IPR013083">
    <property type="entry name" value="Znf_RING/FYVE/PHD"/>
</dbReference>
<feature type="compositionally biased region" description="Low complexity" evidence="5">
    <location>
        <begin position="639"/>
        <end position="653"/>
    </location>
</feature>
<dbReference type="PANTHER" id="PTHR15898">
    <property type="entry name" value="BIFUNCTIONAL APOPTOSIS REGULATOR"/>
    <property type="match status" value="1"/>
</dbReference>
<feature type="region of interest" description="Disordered" evidence="5">
    <location>
        <begin position="637"/>
        <end position="656"/>
    </location>
</feature>
<evidence type="ECO:0000256" key="3">
    <source>
        <dbReference type="ARBA" id="ARBA00022833"/>
    </source>
</evidence>
<feature type="region of interest" description="Disordered" evidence="5">
    <location>
        <begin position="113"/>
        <end position="207"/>
    </location>
</feature>
<evidence type="ECO:0000256" key="5">
    <source>
        <dbReference type="SAM" id="MobiDB-lite"/>
    </source>
</evidence>
<dbReference type="SMART" id="SM00291">
    <property type="entry name" value="ZnF_ZZ"/>
    <property type="match status" value="1"/>
</dbReference>
<accession>A0A388LR31</accession>
<evidence type="ECO:0000313" key="9">
    <source>
        <dbReference type="Proteomes" id="UP000265515"/>
    </source>
</evidence>
<dbReference type="STRING" id="69332.A0A388LR31"/>
<dbReference type="InterPro" id="IPR043145">
    <property type="entry name" value="Znf_ZZ_sf"/>
</dbReference>
<feature type="region of interest" description="Disordered" evidence="5">
    <location>
        <begin position="240"/>
        <end position="352"/>
    </location>
</feature>
<feature type="compositionally biased region" description="Pro residues" evidence="5">
    <location>
        <begin position="571"/>
        <end position="586"/>
    </location>
</feature>
<dbReference type="Gene3D" id="3.30.60.90">
    <property type="match status" value="1"/>
</dbReference>
<reference evidence="8 9" key="1">
    <citation type="journal article" date="2018" name="Cell">
        <title>The Chara Genome: Secondary Complexity and Implications for Plant Terrestrialization.</title>
        <authorList>
            <person name="Nishiyama T."/>
            <person name="Sakayama H."/>
            <person name="Vries J.D."/>
            <person name="Buschmann H."/>
            <person name="Saint-Marcoux D."/>
            <person name="Ullrich K.K."/>
            <person name="Haas F.B."/>
            <person name="Vanderstraeten L."/>
            <person name="Becker D."/>
            <person name="Lang D."/>
            <person name="Vosolsobe S."/>
            <person name="Rombauts S."/>
            <person name="Wilhelmsson P.K.I."/>
            <person name="Janitza P."/>
            <person name="Kern R."/>
            <person name="Heyl A."/>
            <person name="Rumpler F."/>
            <person name="Villalobos L.I.A.C."/>
            <person name="Clay J.M."/>
            <person name="Skokan R."/>
            <person name="Toyoda A."/>
            <person name="Suzuki Y."/>
            <person name="Kagoshima H."/>
            <person name="Schijlen E."/>
            <person name="Tajeshwar N."/>
            <person name="Catarino B."/>
            <person name="Hetherington A.J."/>
            <person name="Saltykova A."/>
            <person name="Bonnot C."/>
            <person name="Breuninger H."/>
            <person name="Symeonidi A."/>
            <person name="Radhakrishnan G.V."/>
            <person name="Van Nieuwerburgh F."/>
            <person name="Deforce D."/>
            <person name="Chang C."/>
            <person name="Karol K.G."/>
            <person name="Hedrich R."/>
            <person name="Ulvskov P."/>
            <person name="Glockner G."/>
            <person name="Delwiche C.F."/>
            <person name="Petrasek J."/>
            <person name="Van de Peer Y."/>
            <person name="Friml J."/>
            <person name="Beilby M."/>
            <person name="Dolan L."/>
            <person name="Kohara Y."/>
            <person name="Sugano S."/>
            <person name="Fujiyama A."/>
            <person name="Delaux P.-M."/>
            <person name="Quint M."/>
            <person name="TheiBen G."/>
            <person name="Hagemann M."/>
            <person name="Harholt J."/>
            <person name="Dunand C."/>
            <person name="Zachgo S."/>
            <person name="Langdale J."/>
            <person name="Maumus F."/>
            <person name="Straeten D.V.D."/>
            <person name="Gould S.B."/>
            <person name="Rensing S.A."/>
        </authorList>
    </citation>
    <scope>NUCLEOTIDE SEQUENCE [LARGE SCALE GENOMIC DNA]</scope>
    <source>
        <strain evidence="8 9">S276</strain>
    </source>
</reference>
<evidence type="ECO:0000256" key="4">
    <source>
        <dbReference type="PROSITE-ProRule" id="PRU00228"/>
    </source>
</evidence>
<feature type="compositionally biased region" description="Acidic residues" evidence="5">
    <location>
        <begin position="113"/>
        <end position="139"/>
    </location>
</feature>
<sequence length="817" mass="87757">MADGREEVMRWGDVDTWRPLFHVDDFLCAVCRELAFKPVVNVCGHMFCLMCIHKAMSPIRGSSCPLCRRGYSHLPRVCALLDKFVETTFPTEYAEREQEGVFDEVLQPLDGDSAEEEEYGDGDGDEDGHPEEVVDDDQGGEAAAAAAASADAHVQRATVGDHAAAPAAPAAASADAHVQRAAVGDHGEPSPPVNRSPTDDTPSEFARRPDHLSRLGLLVSSSSVISTSAIFELVKRISNHSEVSPGSRVSSSSNSSSSSSSMEASSRRSGYALARVRTSTAAVAGAQGGDRDRARDRARENERLGVHAAVGMNDEMSIHSGEGTTQTSDRRRDAEESGGVMALAEGSGRPRGAQLLQSEYDDGHRWTVTALECGAAGGESGEAVGASSATACTRGANRRGADGQRGEEEEEKAGGDRGGGRRETVSKMGTGSLHAAGGGELLRVQQQGEGGREHEQQLRVSCSADDNADESSRECRPDSRRSRPDLGLFRCGMCQKLLIKPVVLNCGHGFCSVCAQSRGTPLICPDCGARQPERRPGFCRILQSVLETLFPDEISHRQTQVKGKCTTPVANPSPPPPPAPPRPPSVPTWRDDDTHEEEEEEEEEKDDGSVARMTMMITEEGESDANGNLPVAAGTITRQQQEGQPQQPQQGQQANRHRMIHPQYGCDGCGAYPIIGRRYRCLDCRPRIGYDLCGECFDRRHQLDDGGRFNQGHRAEHRMMERDEFALIFGQLGFHEWTPDQEIWLVWLMTTMRSEGGQRGDAGSGRESAQAASENAIEPSQGGGGVGAGTERLGGGGVEVEERGGPPPHQCDGGEGE</sequence>
<evidence type="ECO:0000256" key="2">
    <source>
        <dbReference type="ARBA" id="ARBA00022771"/>
    </source>
</evidence>
<feature type="region of interest" description="Disordered" evidence="5">
    <location>
        <begin position="557"/>
        <end position="611"/>
    </location>
</feature>
<dbReference type="InterPro" id="IPR000433">
    <property type="entry name" value="Znf_ZZ"/>
</dbReference>
<feature type="domain" description="RING-type" evidence="6">
    <location>
        <begin position="28"/>
        <end position="68"/>
    </location>
</feature>
<organism evidence="8 9">
    <name type="scientific">Chara braunii</name>
    <name type="common">Braun's stonewort</name>
    <dbReference type="NCBI Taxonomy" id="69332"/>
    <lineage>
        <taxon>Eukaryota</taxon>
        <taxon>Viridiplantae</taxon>
        <taxon>Streptophyta</taxon>
        <taxon>Charophyceae</taxon>
        <taxon>Charales</taxon>
        <taxon>Characeae</taxon>
        <taxon>Chara</taxon>
    </lineage>
</organism>
<dbReference type="Pfam" id="PF13445">
    <property type="entry name" value="zf-RING_UBOX"/>
    <property type="match status" value="1"/>
</dbReference>
<keyword evidence="3" id="KW-0862">Zinc</keyword>
<dbReference type="Gramene" id="GBG84652">
    <property type="protein sequence ID" value="GBG84652"/>
    <property type="gene ID" value="CBR_g39028"/>
</dbReference>
<proteinExistence type="predicted"/>
<feature type="region of interest" description="Disordered" evidence="5">
    <location>
        <begin position="377"/>
        <end position="481"/>
    </location>
</feature>
<feature type="domain" description="RING-type" evidence="6">
    <location>
        <begin position="491"/>
        <end position="527"/>
    </location>
</feature>
<evidence type="ECO:0008006" key="10">
    <source>
        <dbReference type="Google" id="ProtNLM"/>
    </source>
</evidence>
<keyword evidence="1" id="KW-0479">Metal-binding</keyword>
<feature type="compositionally biased region" description="Low complexity" evidence="5">
    <location>
        <begin position="381"/>
        <end position="391"/>
    </location>
</feature>
<dbReference type="GO" id="GO:0061630">
    <property type="term" value="F:ubiquitin protein ligase activity"/>
    <property type="evidence" value="ECO:0007669"/>
    <property type="project" value="TreeGrafter"/>
</dbReference>
<dbReference type="Gene3D" id="3.30.40.10">
    <property type="entry name" value="Zinc/RING finger domain, C3HC4 (zinc finger)"/>
    <property type="match status" value="2"/>
</dbReference>
<dbReference type="InterPro" id="IPR027370">
    <property type="entry name" value="Znf-RING_euk"/>
</dbReference>
<dbReference type="CDD" id="cd02338">
    <property type="entry name" value="ZZ_PCMF_like"/>
    <property type="match status" value="1"/>
</dbReference>
<dbReference type="Pfam" id="PF00569">
    <property type="entry name" value="ZZ"/>
    <property type="match status" value="1"/>
</dbReference>
<feature type="region of interest" description="Disordered" evidence="5">
    <location>
        <begin position="755"/>
        <end position="817"/>
    </location>
</feature>
<feature type="compositionally biased region" description="Low complexity" evidence="5">
    <location>
        <begin position="161"/>
        <end position="176"/>
    </location>
</feature>
<dbReference type="GO" id="GO:0008270">
    <property type="term" value="F:zinc ion binding"/>
    <property type="evidence" value="ECO:0007669"/>
    <property type="project" value="UniProtKB-KW"/>
</dbReference>
<comment type="caution">
    <text evidence="8">The sequence shown here is derived from an EMBL/GenBank/DDBJ whole genome shotgun (WGS) entry which is preliminary data.</text>
</comment>
<dbReference type="InterPro" id="IPR001841">
    <property type="entry name" value="Znf_RING"/>
</dbReference>
<keyword evidence="9" id="KW-1185">Reference proteome</keyword>
<feature type="compositionally biased region" description="Basic and acidic residues" evidence="5">
    <location>
        <begin position="470"/>
        <end position="481"/>
    </location>
</feature>
<keyword evidence="2 4" id="KW-0863">Zinc-finger</keyword>
<dbReference type="AlphaFoldDB" id="A0A388LR31"/>
<dbReference type="PROSITE" id="PS50135">
    <property type="entry name" value="ZF_ZZ_2"/>
    <property type="match status" value="1"/>
</dbReference>
<evidence type="ECO:0000259" key="7">
    <source>
        <dbReference type="PROSITE" id="PS50135"/>
    </source>
</evidence>
<dbReference type="PANTHER" id="PTHR15898:SF13">
    <property type="entry name" value="BIFUNCTIONAL APOPTOSIS REGULATOR"/>
    <property type="match status" value="1"/>
</dbReference>
<dbReference type="PROSITE" id="PS00518">
    <property type="entry name" value="ZF_RING_1"/>
    <property type="match status" value="2"/>
</dbReference>
<dbReference type="SUPFAM" id="SSF57850">
    <property type="entry name" value="RING/U-box"/>
    <property type="match status" value="3"/>
</dbReference>
<evidence type="ECO:0000259" key="6">
    <source>
        <dbReference type="PROSITE" id="PS50089"/>
    </source>
</evidence>
<feature type="compositionally biased region" description="Low complexity" evidence="5">
    <location>
        <begin position="142"/>
        <end position="152"/>
    </location>
</feature>
<feature type="compositionally biased region" description="Acidic residues" evidence="5">
    <location>
        <begin position="594"/>
        <end position="606"/>
    </location>
</feature>
<name>A0A388LR31_CHABU</name>
<dbReference type="SMART" id="SM00184">
    <property type="entry name" value="RING"/>
    <property type="match status" value="2"/>
</dbReference>
<evidence type="ECO:0000256" key="1">
    <source>
        <dbReference type="ARBA" id="ARBA00022723"/>
    </source>
</evidence>
<feature type="compositionally biased region" description="Gly residues" evidence="5">
    <location>
        <begin position="781"/>
        <end position="798"/>
    </location>
</feature>
<dbReference type="PROSITE" id="PS50089">
    <property type="entry name" value="ZF_RING_2"/>
    <property type="match status" value="2"/>
</dbReference>
<dbReference type="EMBL" id="BFEA01000485">
    <property type="protein sequence ID" value="GBG84652.1"/>
    <property type="molecule type" value="Genomic_DNA"/>
</dbReference>
<dbReference type="GO" id="GO:0043161">
    <property type="term" value="P:proteasome-mediated ubiquitin-dependent protein catabolic process"/>
    <property type="evidence" value="ECO:0007669"/>
    <property type="project" value="TreeGrafter"/>
</dbReference>
<feature type="domain" description="ZZ-type" evidence="7">
    <location>
        <begin position="661"/>
        <end position="727"/>
    </location>
</feature>
<dbReference type="OrthoDB" id="2021171at2759"/>
<dbReference type="FunFam" id="3.30.40.10:FF:000489">
    <property type="entry name" value="E3 ubiquitin-protein ligase PRT1"/>
    <property type="match status" value="1"/>
</dbReference>
<dbReference type="InterPro" id="IPR017907">
    <property type="entry name" value="Znf_RING_CS"/>
</dbReference>
<feature type="compositionally biased region" description="Basic and acidic residues" evidence="5">
    <location>
        <begin position="289"/>
        <end position="305"/>
    </location>
</feature>
<dbReference type="InterPro" id="IPR018957">
    <property type="entry name" value="Znf_C3HC4_RING-type"/>
</dbReference>
<protein>
    <recommendedName>
        <fullName evidence="10">RING-type domain-containing protein</fullName>
    </recommendedName>
</protein>
<feature type="compositionally biased region" description="Low complexity" evidence="5">
    <location>
        <begin position="241"/>
        <end position="269"/>
    </location>
</feature>
<dbReference type="Proteomes" id="UP000265515">
    <property type="component" value="Unassembled WGS sequence"/>
</dbReference>
<dbReference type="Pfam" id="PF00097">
    <property type="entry name" value="zf-C3HC4"/>
    <property type="match status" value="1"/>
</dbReference>
<evidence type="ECO:0000313" key="8">
    <source>
        <dbReference type="EMBL" id="GBG84652.1"/>
    </source>
</evidence>
<feature type="compositionally biased region" description="Basic and acidic residues" evidence="5">
    <location>
        <begin position="399"/>
        <end position="425"/>
    </location>
</feature>
<gene>
    <name evidence="8" type="ORF">CBR_g39028</name>
</gene>